<proteinExistence type="predicted"/>
<dbReference type="eggNOG" id="COG2963">
    <property type="taxonomic scope" value="Bacteria"/>
</dbReference>
<evidence type="ECO:0000313" key="3">
    <source>
        <dbReference type="Proteomes" id="UP000001549"/>
    </source>
</evidence>
<sequence>MFVESESQERPGRSSPPRDPAPRPSRRVFSTAYKLRIVAEYENAPHGEKGAILRREGLFSSHVVEWTRARDAGALGGKPGAGAGGPEKKPVKSAEQIEVEKLRRENERLKARLVTTETALDIMGKARALGTDLRERGHRKRQSRAALSR</sequence>
<evidence type="ECO:0000256" key="1">
    <source>
        <dbReference type="SAM" id="MobiDB-lite"/>
    </source>
</evidence>
<dbReference type="SUPFAM" id="SSF46689">
    <property type="entry name" value="Homeodomain-like"/>
    <property type="match status" value="1"/>
</dbReference>
<dbReference type="KEGG" id="fsy:FsymDg_0055"/>
<dbReference type="HOGENOM" id="CLU_117165_0_0_11"/>
<reference evidence="2 3" key="1">
    <citation type="submission" date="2011-05" db="EMBL/GenBank/DDBJ databases">
        <title>Complete sequence of chromosome of Frankia symbiont of Datisca glomerata.</title>
        <authorList>
            <consortium name="US DOE Joint Genome Institute"/>
            <person name="Lucas S."/>
            <person name="Han J."/>
            <person name="Lapidus A."/>
            <person name="Cheng J.-F."/>
            <person name="Goodwin L."/>
            <person name="Pitluck S."/>
            <person name="Peters L."/>
            <person name="Mikhailova N."/>
            <person name="Chertkov O."/>
            <person name="Teshima H."/>
            <person name="Han C."/>
            <person name="Tapia R."/>
            <person name="Land M."/>
            <person name="Hauser L."/>
            <person name="Kyrpides N."/>
            <person name="Ivanova N."/>
            <person name="Pagani I."/>
            <person name="Berry A."/>
            <person name="Pawlowski K."/>
            <person name="Persson T."/>
            <person name="Vanden Heuvel B."/>
            <person name="Benson D."/>
            <person name="Woyke T."/>
        </authorList>
    </citation>
    <scope>NUCLEOTIDE SEQUENCE [LARGE SCALE GENOMIC DNA]</scope>
    <source>
        <strain evidence="3">4085684</strain>
    </source>
</reference>
<evidence type="ECO:0000313" key="2">
    <source>
        <dbReference type="EMBL" id="AEH07642.1"/>
    </source>
</evidence>
<feature type="compositionally biased region" description="Gly residues" evidence="1">
    <location>
        <begin position="74"/>
        <end position="85"/>
    </location>
</feature>
<dbReference type="RefSeq" id="WP_013871640.1">
    <property type="nucleotide sequence ID" value="NZ_CAAAFP010000005.1"/>
</dbReference>
<feature type="region of interest" description="Disordered" evidence="1">
    <location>
        <begin position="1"/>
        <end position="27"/>
    </location>
</feature>
<dbReference type="InterPro" id="IPR009057">
    <property type="entry name" value="Homeodomain-like_sf"/>
</dbReference>
<protein>
    <recommendedName>
        <fullName evidence="4">Transposase IS3/IS911 family protein</fullName>
    </recommendedName>
</protein>
<evidence type="ECO:0008006" key="4">
    <source>
        <dbReference type="Google" id="ProtNLM"/>
    </source>
</evidence>
<keyword evidence="3" id="KW-1185">Reference proteome</keyword>
<accession>F8B112</accession>
<feature type="region of interest" description="Disordered" evidence="1">
    <location>
        <begin position="129"/>
        <end position="149"/>
    </location>
</feature>
<organism evidence="2 3">
    <name type="scientific">Candidatus Protofrankia datiscae</name>
    <dbReference type="NCBI Taxonomy" id="2716812"/>
    <lineage>
        <taxon>Bacteria</taxon>
        <taxon>Bacillati</taxon>
        <taxon>Actinomycetota</taxon>
        <taxon>Actinomycetes</taxon>
        <taxon>Frankiales</taxon>
        <taxon>Frankiaceae</taxon>
        <taxon>Protofrankia</taxon>
    </lineage>
</organism>
<dbReference type="Proteomes" id="UP000001549">
    <property type="component" value="Chromosome"/>
</dbReference>
<feature type="region of interest" description="Disordered" evidence="1">
    <location>
        <begin position="71"/>
        <end position="95"/>
    </location>
</feature>
<dbReference type="EMBL" id="CP002801">
    <property type="protein sequence ID" value="AEH07642.1"/>
    <property type="molecule type" value="Genomic_DNA"/>
</dbReference>
<dbReference type="AlphaFoldDB" id="F8B112"/>
<name>F8B112_9ACTN</name>
<gene>
    <name evidence="2" type="ordered locus">FsymDg_0055</name>
</gene>